<comment type="caution">
    <text evidence="1">The sequence shown here is derived from an EMBL/GenBank/DDBJ whole genome shotgun (WGS) entry which is preliminary data.</text>
</comment>
<protein>
    <submittedName>
        <fullName evidence="1">Uncharacterized protein</fullName>
    </submittedName>
</protein>
<sequence>MAHQAQDGAMRRPLPDGSPVCYWHVSAIAEDEYNVPDTTMSGHMDAQFFLTKEKNFIPHEYPCRTQFVSERRGKRPVIVEKQGPGRIWTPFGSPRVDLSGFWFRATAVSAWAETRIEAETAGTARLKLSCCGGAILFVNGAEAGSMSVYQRNFETDREFDVELKAGLNDIAVFFDDLAERDARYFFELDYCEGPAAAVSFDVPCESGLADEIETMLETMHFEHPAYSAGTVAFHCPETVSRDLDVEIVVAGDFLAEEHDTFTASLPAGASRLVVGDVSAFHSDFRHFDVRLSAGGLTLSRPFTVEIARCEDQGEPPESLEDRIAEALRHVADKGYADAISALARLGLGLGGAQTEAMIAASLPKIENCHDCADFHLVPLLFGRIRYGDLLSDDIRARIDAATLNFRYWMDEPGNDVQWYYSENHALLFHTAAYLAGHFHADKTFVRAGVTGSEQSERGAARLRDWFDHFEKWEMAEFNSVPYFPIDLKGLTTLYALAHDADIRARAGQAILRLITVVAASAHHGTLTAAQGRSYEHTLMAARTSELSAIARVLWSRGNYGRTFQTLPQFLLCLRDFGLVIPASDRQKACLTGAEEQEWTFSQGENRFAHLYHYKTAETAMGSLARYRWGEWGYQETVLQLRIGDNPDAQIWVNHPGEVIHCGFGRPSYWGGCGALPRVHQYKNLAVVIFSTHEDQPDFSHIWFPAQVFDETIADTHAACARSGKGMVQVTGATPLVPVETGPTAGMEIRQNGRETAWLFRLGRCEGENGGLAGFNARFKAIGFTQLEDGTITVDDPEYGQIVFGDDGSVAAEGRRLDPAEWTIEGTIAGTTV</sequence>
<organism evidence="1 2">
    <name type="scientific">Martelella mangrovi</name>
    <dbReference type="NCBI Taxonomy" id="1397477"/>
    <lineage>
        <taxon>Bacteria</taxon>
        <taxon>Pseudomonadati</taxon>
        <taxon>Pseudomonadota</taxon>
        <taxon>Alphaproteobacteria</taxon>
        <taxon>Hyphomicrobiales</taxon>
        <taxon>Aurantimonadaceae</taxon>
        <taxon>Martelella</taxon>
    </lineage>
</organism>
<accession>A0ABV2I5Z4</accession>
<evidence type="ECO:0000313" key="2">
    <source>
        <dbReference type="Proteomes" id="UP001549164"/>
    </source>
</evidence>
<keyword evidence="2" id="KW-1185">Reference proteome</keyword>
<reference evidence="1 2" key="1">
    <citation type="submission" date="2024-06" db="EMBL/GenBank/DDBJ databases">
        <title>Genomic Encyclopedia of Type Strains, Phase IV (KMG-IV): sequencing the most valuable type-strain genomes for metagenomic binning, comparative biology and taxonomic classification.</title>
        <authorList>
            <person name="Goeker M."/>
        </authorList>
    </citation>
    <scope>NUCLEOTIDE SEQUENCE [LARGE SCALE GENOMIC DNA]</scope>
    <source>
        <strain evidence="1 2">DSM 28102</strain>
    </source>
</reference>
<dbReference type="RefSeq" id="WP_354432781.1">
    <property type="nucleotide sequence ID" value="NZ_JBEPLY010000001.1"/>
</dbReference>
<name>A0ABV2I5Z4_9HYPH</name>
<proteinExistence type="predicted"/>
<dbReference type="Proteomes" id="UP001549164">
    <property type="component" value="Unassembled WGS sequence"/>
</dbReference>
<gene>
    <name evidence="1" type="ORF">ABID12_000256</name>
</gene>
<evidence type="ECO:0000313" key="1">
    <source>
        <dbReference type="EMBL" id="MET3598335.1"/>
    </source>
</evidence>
<dbReference type="EMBL" id="JBEPLY010000001">
    <property type="protein sequence ID" value="MET3598335.1"/>
    <property type="molecule type" value="Genomic_DNA"/>
</dbReference>